<reference evidence="11 12" key="1">
    <citation type="journal article" date="2017" name="Mol. Ecol.">
        <title>Comparative and population genomic landscape of Phellinus noxius: A hypervariable fungus causing root rot in trees.</title>
        <authorList>
            <person name="Chung C.L."/>
            <person name="Lee T.J."/>
            <person name="Akiba M."/>
            <person name="Lee H.H."/>
            <person name="Kuo T.H."/>
            <person name="Liu D."/>
            <person name="Ke H.M."/>
            <person name="Yokoi T."/>
            <person name="Roa M.B."/>
            <person name="Lu M.J."/>
            <person name="Chang Y.Y."/>
            <person name="Ann P.J."/>
            <person name="Tsai J.N."/>
            <person name="Chen C.Y."/>
            <person name="Tzean S.S."/>
            <person name="Ota Y."/>
            <person name="Hattori T."/>
            <person name="Sahashi N."/>
            <person name="Liou R.F."/>
            <person name="Kikuchi T."/>
            <person name="Tsai I.J."/>
        </authorList>
    </citation>
    <scope>NUCLEOTIDE SEQUENCE [LARGE SCALE GENOMIC DNA]</scope>
    <source>
        <strain evidence="11 12">FFPRI411160</strain>
    </source>
</reference>
<keyword evidence="12" id="KW-1185">Reference proteome</keyword>
<sequence length="337" mass="38254">MKNNNNNQTNNNSSANEQQEALLSRRRRRTPSPQPDTSKKPRLSPTLTSNTIRTPVTSNGINSMSIPPLSLSILGVEPLDEFIKEIADWIHELIMTRPNLDGTIEVEAKLGLLKNKQDDKRVNFPVRVETILSDNEGLRFESNMTAIQHKHFNVMLNSLEQTSRQQDHPSSPLRYQHSYLKDSFYNSEDRSGDKVRVTRDEKTGDVKECLKKIRLGNLDIYSPKWNADWRVSVNLEVPVAHPLGSATLSRRKDRLSYAHEEFVIDLTQVTQTASQGSPPQIMHELEIEFARSSVLLSTAAVRGSESVPPIERDAFDELVRAFVNNVRILVRNTRPPV</sequence>
<dbReference type="PANTHER" id="PTHR28118">
    <property type="entry name" value="POLYNUCLEOTIDE 5'-TRIPHOSPHATASE-RELATED"/>
    <property type="match status" value="1"/>
</dbReference>
<evidence type="ECO:0000256" key="6">
    <source>
        <dbReference type="ARBA" id="ARBA00023242"/>
    </source>
</evidence>
<comment type="similarity">
    <text evidence="3 8">Belongs to the fungal TPase family.</text>
</comment>
<gene>
    <name evidence="11" type="ORF">PNOK_0724700</name>
</gene>
<accession>A0A286UC61</accession>
<dbReference type="PANTHER" id="PTHR28118:SF1">
    <property type="entry name" value="POLYNUCLEOTIDE 5'-TRIPHOSPHATASE CTL1-RELATED"/>
    <property type="match status" value="1"/>
</dbReference>
<dbReference type="Proteomes" id="UP000217199">
    <property type="component" value="Unassembled WGS sequence"/>
</dbReference>
<dbReference type="InterPro" id="IPR004206">
    <property type="entry name" value="mRNA_triPase_Cet1"/>
</dbReference>
<comment type="cofactor">
    <cofactor evidence="1 8">
        <name>Mg(2+)</name>
        <dbReference type="ChEBI" id="CHEBI:18420"/>
    </cofactor>
</comment>
<feature type="compositionally biased region" description="Polar residues" evidence="9">
    <location>
        <begin position="45"/>
        <end position="61"/>
    </location>
</feature>
<comment type="subcellular location">
    <subcellularLocation>
        <location evidence="2 8">Nucleus</location>
    </subcellularLocation>
</comment>
<dbReference type="FunCoup" id="A0A286UC61">
    <property type="interactions" value="37"/>
</dbReference>
<name>A0A286UC61_9AGAM</name>
<comment type="subunit">
    <text evidence="8">Heterodimer. The mRNA-capping enzyme is composed of two separate chains alpha and beta, respectively a mRNA guanylyltransferase and an mRNA 5'-triphosphate monophosphatase.</text>
</comment>
<dbReference type="EMBL" id="NBII01000007">
    <property type="protein sequence ID" value="PAV17183.1"/>
    <property type="molecule type" value="Genomic_DNA"/>
</dbReference>
<dbReference type="InterPro" id="IPR033469">
    <property type="entry name" value="CYTH-like_dom_sf"/>
</dbReference>
<dbReference type="GO" id="GO:0004651">
    <property type="term" value="F:polynucleotide 5'-phosphatase activity"/>
    <property type="evidence" value="ECO:0007669"/>
    <property type="project" value="UniProtKB-UniRule"/>
</dbReference>
<evidence type="ECO:0000313" key="12">
    <source>
        <dbReference type="Proteomes" id="UP000217199"/>
    </source>
</evidence>
<dbReference type="InterPro" id="IPR040343">
    <property type="entry name" value="Cet1/Ctl1"/>
</dbReference>
<evidence type="ECO:0000313" key="11">
    <source>
        <dbReference type="EMBL" id="PAV17183.1"/>
    </source>
</evidence>
<comment type="caution">
    <text evidence="11">The sequence shown here is derived from an EMBL/GenBank/DDBJ whole genome shotgun (WGS) entry which is preliminary data.</text>
</comment>
<dbReference type="Gene3D" id="3.20.100.10">
    <property type="entry name" value="mRNA triphosphatase Cet1-like"/>
    <property type="match status" value="1"/>
</dbReference>
<keyword evidence="4 8" id="KW-0507">mRNA processing</keyword>
<dbReference type="STRING" id="2282107.A0A286UC61"/>
<evidence type="ECO:0000256" key="1">
    <source>
        <dbReference type="ARBA" id="ARBA00001946"/>
    </source>
</evidence>
<comment type="catalytic activity">
    <reaction evidence="7">
        <text>a 5'-end triphospho-ribonucleoside in mRNA + H2O = a 5'-end diphospho-ribonucleoside in mRNA + phosphate + H(+)</text>
        <dbReference type="Rhea" id="RHEA:67004"/>
        <dbReference type="Rhea" id="RHEA-COMP:17164"/>
        <dbReference type="Rhea" id="RHEA-COMP:17165"/>
        <dbReference type="ChEBI" id="CHEBI:15377"/>
        <dbReference type="ChEBI" id="CHEBI:15378"/>
        <dbReference type="ChEBI" id="CHEBI:43474"/>
        <dbReference type="ChEBI" id="CHEBI:167616"/>
        <dbReference type="ChEBI" id="CHEBI:167618"/>
        <dbReference type="EC" id="3.6.1.74"/>
    </reaction>
    <physiologicalReaction direction="left-to-right" evidence="7">
        <dbReference type="Rhea" id="RHEA:67005"/>
    </physiologicalReaction>
</comment>
<dbReference type="Pfam" id="PF02940">
    <property type="entry name" value="mRNA_triPase"/>
    <property type="match status" value="1"/>
</dbReference>
<dbReference type="GO" id="GO:0006370">
    <property type="term" value="P:7-methylguanosine mRNA capping"/>
    <property type="evidence" value="ECO:0007669"/>
    <property type="project" value="UniProtKB-UniRule"/>
</dbReference>
<feature type="domain" description="mRNA triphosphatase Cet1-like" evidence="10">
    <location>
        <begin position="80"/>
        <end position="289"/>
    </location>
</feature>
<evidence type="ECO:0000256" key="2">
    <source>
        <dbReference type="ARBA" id="ARBA00004123"/>
    </source>
</evidence>
<evidence type="ECO:0000259" key="10">
    <source>
        <dbReference type="Pfam" id="PF02940"/>
    </source>
</evidence>
<comment type="function">
    <text evidence="8">First step of mRNA capping. Converts the 5'-triphosphate end of a nascent mRNA chain into a diphosphate end.</text>
</comment>
<dbReference type="InterPro" id="IPR037009">
    <property type="entry name" value="mRNA_triPase_Cet1_sf"/>
</dbReference>
<feature type="compositionally biased region" description="Low complexity" evidence="9">
    <location>
        <begin position="1"/>
        <end position="21"/>
    </location>
</feature>
<proteinExistence type="inferred from homology"/>
<feature type="region of interest" description="Disordered" evidence="9">
    <location>
        <begin position="1"/>
        <end position="61"/>
    </location>
</feature>
<dbReference type="GO" id="GO:0140818">
    <property type="term" value="F:mRNA 5'-triphosphate monophosphatase activity"/>
    <property type="evidence" value="ECO:0007669"/>
    <property type="project" value="UniProtKB-EC"/>
</dbReference>
<dbReference type="GO" id="GO:0031533">
    <property type="term" value="C:mRNA capping enzyme complex"/>
    <property type="evidence" value="ECO:0007669"/>
    <property type="project" value="UniProtKB-UniRule"/>
</dbReference>
<dbReference type="AlphaFoldDB" id="A0A286UC61"/>
<evidence type="ECO:0000256" key="3">
    <source>
        <dbReference type="ARBA" id="ARBA00006345"/>
    </source>
</evidence>
<evidence type="ECO:0000256" key="4">
    <source>
        <dbReference type="ARBA" id="ARBA00022664"/>
    </source>
</evidence>
<dbReference type="InParanoid" id="A0A286UC61"/>
<keyword evidence="5 8" id="KW-0378">Hydrolase</keyword>
<dbReference type="SUPFAM" id="SSF55154">
    <property type="entry name" value="CYTH-like phosphatases"/>
    <property type="match status" value="1"/>
</dbReference>
<evidence type="ECO:0000256" key="8">
    <source>
        <dbReference type="RuleBase" id="RU367053"/>
    </source>
</evidence>
<protein>
    <recommendedName>
        <fullName evidence="8">mRNA-capping enzyme subunit beta</fullName>
        <ecNumber evidence="8">3.6.1.74</ecNumber>
    </recommendedName>
    <alternativeName>
        <fullName evidence="8">mRNA 5'-phosphatase</fullName>
    </alternativeName>
    <alternativeName>
        <fullName evidence="8">mRNA 5'-triphosphate monophosphatase</fullName>
    </alternativeName>
</protein>
<evidence type="ECO:0000256" key="9">
    <source>
        <dbReference type="SAM" id="MobiDB-lite"/>
    </source>
</evidence>
<dbReference type="CDD" id="cd07470">
    <property type="entry name" value="CYTH-like_mRNA_RTPase"/>
    <property type="match status" value="1"/>
</dbReference>
<evidence type="ECO:0000256" key="5">
    <source>
        <dbReference type="ARBA" id="ARBA00022801"/>
    </source>
</evidence>
<dbReference type="EC" id="3.6.1.74" evidence="8"/>
<keyword evidence="8" id="KW-0506">mRNA capping</keyword>
<organism evidence="11 12">
    <name type="scientific">Pyrrhoderma noxium</name>
    <dbReference type="NCBI Taxonomy" id="2282107"/>
    <lineage>
        <taxon>Eukaryota</taxon>
        <taxon>Fungi</taxon>
        <taxon>Dikarya</taxon>
        <taxon>Basidiomycota</taxon>
        <taxon>Agaricomycotina</taxon>
        <taxon>Agaricomycetes</taxon>
        <taxon>Hymenochaetales</taxon>
        <taxon>Hymenochaetaceae</taxon>
        <taxon>Pyrrhoderma</taxon>
    </lineage>
</organism>
<dbReference type="OrthoDB" id="272147at2759"/>
<evidence type="ECO:0000256" key="7">
    <source>
        <dbReference type="ARBA" id="ARBA00047740"/>
    </source>
</evidence>
<keyword evidence="6 8" id="KW-0539">Nucleus</keyword>